<reference evidence="1 2" key="1">
    <citation type="submission" date="2023-09" db="EMBL/GenBank/DDBJ databases">
        <title>Microbacterium fusihabitans sp. nov., Microbacterium phycihabitans sp. nov., and Microbacterium cervinum sp. nov., isolated from dried seaweeds of beach.</title>
        <authorList>
            <person name="Lee S.D."/>
        </authorList>
    </citation>
    <scope>NUCLEOTIDE SEQUENCE [LARGE SCALE GENOMIC DNA]</scope>
    <source>
        <strain evidence="1 2">KSW2-21</strain>
    </source>
</reference>
<sequence length="64" mass="6478">MAMVSADASSEWMLSMPGGVTVDGPSAGASTRAYPSLQGHTLTAGDGTTSNETVTQLVYPVSET</sequence>
<protein>
    <submittedName>
        <fullName evidence="1">Uncharacterized protein</fullName>
    </submittedName>
</protein>
<evidence type="ECO:0000313" key="1">
    <source>
        <dbReference type="EMBL" id="MDU0328035.1"/>
    </source>
</evidence>
<dbReference type="EMBL" id="JAWDIU010000006">
    <property type="protein sequence ID" value="MDU0328035.1"/>
    <property type="molecule type" value="Genomic_DNA"/>
</dbReference>
<organism evidence="1 2">
    <name type="scientific">Microbacterium algihabitans</name>
    <dbReference type="NCBI Taxonomy" id="3075992"/>
    <lineage>
        <taxon>Bacteria</taxon>
        <taxon>Bacillati</taxon>
        <taxon>Actinomycetota</taxon>
        <taxon>Actinomycetes</taxon>
        <taxon>Micrococcales</taxon>
        <taxon>Microbacteriaceae</taxon>
        <taxon>Microbacterium</taxon>
    </lineage>
</organism>
<accession>A0ABU3RYS3</accession>
<proteinExistence type="predicted"/>
<evidence type="ECO:0000313" key="2">
    <source>
        <dbReference type="Proteomes" id="UP001256673"/>
    </source>
</evidence>
<gene>
    <name evidence="1" type="ORF">RWH43_14850</name>
</gene>
<dbReference type="Proteomes" id="UP001256673">
    <property type="component" value="Unassembled WGS sequence"/>
</dbReference>
<dbReference type="RefSeq" id="WP_230705434.1">
    <property type="nucleotide sequence ID" value="NZ_JAWDIU010000006.1"/>
</dbReference>
<name>A0ABU3RYS3_9MICO</name>
<comment type="caution">
    <text evidence="1">The sequence shown here is derived from an EMBL/GenBank/DDBJ whole genome shotgun (WGS) entry which is preliminary data.</text>
</comment>
<keyword evidence="2" id="KW-1185">Reference proteome</keyword>